<dbReference type="InterPro" id="IPR019620">
    <property type="entry name" value="Metal-bd_prot_put"/>
</dbReference>
<reference evidence="1 2" key="1">
    <citation type="submission" date="2018-03" db="EMBL/GenBank/DDBJ databases">
        <title>Genomic Encyclopedia of Archaeal and Bacterial Type Strains, Phase II (KMG-II): from individual species to whole genera.</title>
        <authorList>
            <person name="Goeker M."/>
        </authorList>
    </citation>
    <scope>NUCLEOTIDE SEQUENCE [LARGE SCALE GENOMIC DNA]</scope>
    <source>
        <strain evidence="1 2">DSM 28229</strain>
    </source>
</reference>
<dbReference type="RefSeq" id="WP_109620105.1">
    <property type="nucleotide sequence ID" value="NZ_QGDO01000004.1"/>
</dbReference>
<comment type="caution">
    <text evidence="1">The sequence shown here is derived from an EMBL/GenBank/DDBJ whole genome shotgun (WGS) entry which is preliminary data.</text>
</comment>
<dbReference type="EMBL" id="QGDO01000004">
    <property type="protein sequence ID" value="PWJ41077.1"/>
    <property type="molecule type" value="Genomic_DNA"/>
</dbReference>
<dbReference type="Proteomes" id="UP000245535">
    <property type="component" value="Unassembled WGS sequence"/>
</dbReference>
<protein>
    <submittedName>
        <fullName evidence="1">Putative metal-binding protein</fullName>
    </submittedName>
</protein>
<organism evidence="1 2">
    <name type="scientific">Sediminitomix flava</name>
    <dbReference type="NCBI Taxonomy" id="379075"/>
    <lineage>
        <taxon>Bacteria</taxon>
        <taxon>Pseudomonadati</taxon>
        <taxon>Bacteroidota</taxon>
        <taxon>Cytophagia</taxon>
        <taxon>Cytophagales</taxon>
        <taxon>Flammeovirgaceae</taxon>
        <taxon>Sediminitomix</taxon>
    </lineage>
</organism>
<dbReference type="Pfam" id="PF10678">
    <property type="entry name" value="DUF2492"/>
    <property type="match status" value="1"/>
</dbReference>
<dbReference type="OrthoDB" id="285410at2"/>
<gene>
    <name evidence="1" type="ORF">BC781_104352</name>
</gene>
<dbReference type="AlphaFoldDB" id="A0A315Z888"/>
<evidence type="ECO:0000313" key="1">
    <source>
        <dbReference type="EMBL" id="PWJ41077.1"/>
    </source>
</evidence>
<evidence type="ECO:0000313" key="2">
    <source>
        <dbReference type="Proteomes" id="UP000245535"/>
    </source>
</evidence>
<keyword evidence="2" id="KW-1185">Reference proteome</keyword>
<name>A0A315Z888_SEDFL</name>
<proteinExistence type="predicted"/>
<accession>A0A315Z888</accession>
<sequence>MENTVHVHEVIFMIGDQKGGHYNNASLIEDIKGKWGAEVNFMACSGVPFPPQDVVPFLMERSKIVLDDNGNISLHPNMQICNGHEKH</sequence>